<dbReference type="Proteomes" id="UP001223336">
    <property type="component" value="Unassembled WGS sequence"/>
</dbReference>
<reference evidence="2 3" key="1">
    <citation type="submission" date="2023-08" db="EMBL/GenBank/DDBJ databases">
        <title>New molecular markers tilS and rpoB for phylogenetic and monitoring studies of the genus Thiothrix biodiversity.</title>
        <authorList>
            <person name="Ravin N.V."/>
            <person name="Smolyakov D."/>
            <person name="Markov N.D."/>
            <person name="Beletsky A.V."/>
            <person name="Mardanov A.V."/>
            <person name="Rudenko T.S."/>
            <person name="Grabovich M.Y."/>
        </authorList>
    </citation>
    <scope>NUCLEOTIDE SEQUENCE</scope>
    <source>
        <strain evidence="2">DNT52</strain>
        <strain evidence="1 3">H33</strain>
        <plasmid evidence="2">pThsubDNT52_1</plasmid>
    </source>
</reference>
<dbReference type="EMBL" id="CP133216">
    <property type="protein sequence ID" value="WML84800.1"/>
    <property type="molecule type" value="Genomic_DNA"/>
</dbReference>
<evidence type="ECO:0000313" key="3">
    <source>
        <dbReference type="Proteomes" id="UP001223336"/>
    </source>
</evidence>
<proteinExistence type="predicted"/>
<gene>
    <name evidence="1" type="ORF">RCC75_08920</name>
    <name evidence="2" type="ORF">RCG00_00520</name>
</gene>
<sequence>MNGQPQWQPISMLPVFTDMIDGMLESSLEQLQNMQAVKDKPHVLDDSILGRVIALYSEQLQNHGAFQEQFNRWKKTGLCATDLAEVERLIQQLAKLKTANETILGIAKSISHATIDKIMAMDDAELAVAFLSGKLKRPI</sequence>
<accession>A0AA51R2R6</accession>
<dbReference type="RefSeq" id="WP_308134617.1">
    <property type="nucleotide sequence ID" value="NZ_CP133216.1"/>
</dbReference>
<protein>
    <submittedName>
        <fullName evidence="2">Uncharacterized protein</fullName>
    </submittedName>
</protein>
<geneLocation type="plasmid" evidence="2">
    <name>pThsubDNT52_1</name>
</geneLocation>
<keyword evidence="2" id="KW-0614">Plasmid</keyword>
<organism evidence="2">
    <name type="scientific">Thiothrix subterranea</name>
    <dbReference type="NCBI Taxonomy" id="2735563"/>
    <lineage>
        <taxon>Bacteria</taxon>
        <taxon>Pseudomonadati</taxon>
        <taxon>Pseudomonadota</taxon>
        <taxon>Gammaproteobacteria</taxon>
        <taxon>Thiotrichales</taxon>
        <taxon>Thiotrichaceae</taxon>
        <taxon>Thiothrix</taxon>
    </lineage>
</organism>
<keyword evidence="3" id="KW-1185">Reference proteome</keyword>
<evidence type="ECO:0000313" key="1">
    <source>
        <dbReference type="EMBL" id="MDQ5768647.1"/>
    </source>
</evidence>
<evidence type="ECO:0000313" key="2">
    <source>
        <dbReference type="EMBL" id="WML84800.1"/>
    </source>
</evidence>
<dbReference type="EMBL" id="JAVFKN010000010">
    <property type="protein sequence ID" value="MDQ5768647.1"/>
    <property type="molecule type" value="Genomic_DNA"/>
</dbReference>
<dbReference type="Proteomes" id="UP001229862">
    <property type="component" value="Plasmid pThsubDNT52_1"/>
</dbReference>
<dbReference type="AlphaFoldDB" id="A0AA51R2R6"/>
<name>A0AA51R2R6_9GAMM</name>